<keyword evidence="1" id="KW-0472">Membrane</keyword>
<dbReference type="RefSeq" id="WP_031567790.1">
    <property type="nucleotide sequence ID" value="NZ_CAAAIS010000007.1"/>
</dbReference>
<feature type="transmembrane region" description="Helical" evidence="1">
    <location>
        <begin position="15"/>
        <end position="34"/>
    </location>
</feature>
<accession>A0A378LSE5</accession>
<evidence type="ECO:0000313" key="3">
    <source>
        <dbReference type="Proteomes" id="UP000255297"/>
    </source>
</evidence>
<name>A0A378LSE5_9GAMM</name>
<dbReference type="STRING" id="1122170.GCA_000701265_02083"/>
<evidence type="ECO:0000256" key="1">
    <source>
        <dbReference type="SAM" id="Phobius"/>
    </source>
</evidence>
<dbReference type="AlphaFoldDB" id="A0A378LSE5"/>
<feature type="transmembrane region" description="Helical" evidence="1">
    <location>
        <begin position="187"/>
        <end position="208"/>
    </location>
</feature>
<reference evidence="2 3" key="1">
    <citation type="submission" date="2018-06" db="EMBL/GenBank/DDBJ databases">
        <authorList>
            <consortium name="Pathogen Informatics"/>
            <person name="Doyle S."/>
        </authorList>
    </citation>
    <scope>NUCLEOTIDE SEQUENCE [LARGE SCALE GENOMIC DNA]</scope>
    <source>
        <strain evidence="2 3">NCTC11532</strain>
    </source>
</reference>
<keyword evidence="1" id="KW-1133">Transmembrane helix</keyword>
<feature type="transmembrane region" description="Helical" evidence="1">
    <location>
        <begin position="244"/>
        <end position="261"/>
    </location>
</feature>
<evidence type="ECO:0008006" key="4">
    <source>
        <dbReference type="Google" id="ProtNLM"/>
    </source>
</evidence>
<sequence>MTVEKAVEKKGPKGYRILVMMLNVILALLIYWFIGFLMDDISNQPGPDITEIQKKYQDPVLVKQKENYNRQLEKSTSTIDELHQQQNILQTSINSYRDTMNQLLDLQKASIEKGVAFSAESQNNLQNVTTLYLDYQKQFQALNSTITKDNLEVQQIQNKVKEIDAHLAKQNEQANKEYNSEWVKHNWAMAGLQLLVLIPLLLLCAYLFKSYRHTLYKPMIMAAGIAVFFKISVVMHQYFPSYLFKYLLILALIYITTAVLISKLRMLAAPKPNWLQKQYREAYQKMECPICQCAIKPSISKLFMANNKYNTSTNDYHYLNEVDSYTCPNCGVRLFDTCPNCSKLKYSLLSYCDCCGIRNTIDKDETNLILNN</sequence>
<evidence type="ECO:0000313" key="2">
    <source>
        <dbReference type="EMBL" id="STY28759.1"/>
    </source>
</evidence>
<dbReference type="EMBL" id="UGPB01000001">
    <property type="protein sequence ID" value="STY28759.1"/>
    <property type="molecule type" value="Genomic_DNA"/>
</dbReference>
<organism evidence="2 3">
    <name type="scientific">Legionella wadsworthii</name>
    <dbReference type="NCBI Taxonomy" id="28088"/>
    <lineage>
        <taxon>Bacteria</taxon>
        <taxon>Pseudomonadati</taxon>
        <taxon>Pseudomonadota</taxon>
        <taxon>Gammaproteobacteria</taxon>
        <taxon>Legionellales</taxon>
        <taxon>Legionellaceae</taxon>
        <taxon>Legionella</taxon>
    </lineage>
</organism>
<dbReference type="Proteomes" id="UP000255297">
    <property type="component" value="Unassembled WGS sequence"/>
</dbReference>
<keyword evidence="3" id="KW-1185">Reference proteome</keyword>
<keyword evidence="1" id="KW-0812">Transmembrane</keyword>
<feature type="transmembrane region" description="Helical" evidence="1">
    <location>
        <begin position="220"/>
        <end position="238"/>
    </location>
</feature>
<dbReference type="OrthoDB" id="5633467at2"/>
<proteinExistence type="predicted"/>
<protein>
    <recommendedName>
        <fullName evidence="4">Transmembrane protein</fullName>
    </recommendedName>
</protein>
<gene>
    <name evidence="2" type="ORF">NCTC11532_00934</name>
</gene>